<name>A0A9W8JZD9_9AGAR</name>
<dbReference type="Proteomes" id="UP001148786">
    <property type="component" value="Unassembled WGS sequence"/>
</dbReference>
<keyword evidence="1" id="KW-0677">Repeat</keyword>
<sequence length="804" mass="90263">MFSNSRNVLITGGTLTHVQGGSSSGIDVLYSKVASGAFHNSGERVDAPKCHPHTRLAIQREILQWLEEFSGSLIMWIYGPAGGGKTAIAQTIAQICSERGWLSAAFFFSRRGDSARSDERKLVPTLAYQLAKHIPELRPYISSAVLEDPSLFDLSLQAQIRELILTPLRQATSSMSIPLLPRVIIIDGLDECSNQESQILIVEEFTLALQEMQQIMPHKLIIASRPEQHLAVAFEECDAEQILKRLSLDSTWQPNDDIKLFLDKFAEIRRRHPLGKIIKDAWPSEADINTLVRKSSGQFIFASTVVSYVSSRRHHPVERLKIVRGLTEDPKNPPFAELDSLYRHILLSVEDRHLLLVVLRVSLMPLVGTMSARLQISEPLKVAQYLQDLPDGAIELLLNDLSSVLAIKIGKNGSQIDFHHASFPDFLLDQHRAKEFYVNGDEINGYLAKGLLSLPLRHPELDLKDFWSYTLTCPLHFLRNMSEVGLSSCHALGDVDLEFVLHIAAAQSRHEVPGRSVHHRIINFIRDVQLLDASLLPSGASPLSRLLARYQTWVHAQFRQFLFNGFDNDAGIDITIFSRADKAARSSLEVTSSIISARVPMILHILATALNLSRVPAAPVMTDDMMLCWKLMHVFRDYFDVADLCGMYAMTAARSAKAACLCMRYLMILNARAVPSPNTGENPEVFREAIRSAIHLLPVSASHPELILHCCKVLGLQAGGDLDDAKDTLEELEEQEKRVTLFRRAFAFCETFFATQLPSNEEWTEQDKKLAVSIGEAVVSYLYRIYRWQKAEKSKHHHSPSPPR</sequence>
<organism evidence="3 4">
    <name type="scientific">Agrocybe chaxingu</name>
    <dbReference type="NCBI Taxonomy" id="84603"/>
    <lineage>
        <taxon>Eukaryota</taxon>
        <taxon>Fungi</taxon>
        <taxon>Dikarya</taxon>
        <taxon>Basidiomycota</taxon>
        <taxon>Agaricomycotina</taxon>
        <taxon>Agaricomycetes</taxon>
        <taxon>Agaricomycetidae</taxon>
        <taxon>Agaricales</taxon>
        <taxon>Agaricineae</taxon>
        <taxon>Strophariaceae</taxon>
        <taxon>Agrocybe</taxon>
    </lineage>
</organism>
<dbReference type="OrthoDB" id="3053909at2759"/>
<dbReference type="InterPro" id="IPR027417">
    <property type="entry name" value="P-loop_NTPase"/>
</dbReference>
<dbReference type="Gene3D" id="3.40.50.300">
    <property type="entry name" value="P-loop containing nucleotide triphosphate hydrolases"/>
    <property type="match status" value="1"/>
</dbReference>
<evidence type="ECO:0000259" key="2">
    <source>
        <dbReference type="Pfam" id="PF24883"/>
    </source>
</evidence>
<comment type="caution">
    <text evidence="3">The sequence shown here is derived from an EMBL/GenBank/DDBJ whole genome shotgun (WGS) entry which is preliminary data.</text>
</comment>
<evidence type="ECO:0000313" key="4">
    <source>
        <dbReference type="Proteomes" id="UP001148786"/>
    </source>
</evidence>
<accession>A0A9W8JZD9</accession>
<evidence type="ECO:0000313" key="3">
    <source>
        <dbReference type="EMBL" id="KAJ3509839.1"/>
    </source>
</evidence>
<dbReference type="Pfam" id="PF24883">
    <property type="entry name" value="NPHP3_N"/>
    <property type="match status" value="1"/>
</dbReference>
<evidence type="ECO:0000256" key="1">
    <source>
        <dbReference type="ARBA" id="ARBA00022737"/>
    </source>
</evidence>
<dbReference type="AlphaFoldDB" id="A0A9W8JZD9"/>
<keyword evidence="4" id="KW-1185">Reference proteome</keyword>
<dbReference type="EMBL" id="JANKHO010000446">
    <property type="protein sequence ID" value="KAJ3509839.1"/>
    <property type="molecule type" value="Genomic_DNA"/>
</dbReference>
<dbReference type="InterPro" id="IPR056884">
    <property type="entry name" value="NPHP3-like_N"/>
</dbReference>
<dbReference type="SUPFAM" id="SSF52540">
    <property type="entry name" value="P-loop containing nucleoside triphosphate hydrolases"/>
    <property type="match status" value="1"/>
</dbReference>
<reference evidence="3" key="1">
    <citation type="submission" date="2022-07" db="EMBL/GenBank/DDBJ databases">
        <title>Genome Sequence of Agrocybe chaxingu.</title>
        <authorList>
            <person name="Buettner E."/>
        </authorList>
    </citation>
    <scope>NUCLEOTIDE SEQUENCE</scope>
    <source>
        <strain evidence="3">MP-N11</strain>
    </source>
</reference>
<protein>
    <recommendedName>
        <fullName evidence="2">Nephrocystin 3-like N-terminal domain-containing protein</fullName>
    </recommendedName>
</protein>
<dbReference type="PANTHER" id="PTHR10039">
    <property type="entry name" value="AMELOGENIN"/>
    <property type="match status" value="1"/>
</dbReference>
<proteinExistence type="predicted"/>
<gene>
    <name evidence="3" type="ORF">NLJ89_g5003</name>
</gene>
<feature type="domain" description="Nephrocystin 3-like N-terminal" evidence="2">
    <location>
        <begin position="60"/>
        <end position="225"/>
    </location>
</feature>